<dbReference type="HOGENOM" id="CLU_290954_0_0_1"/>
<gene>
    <name evidence="2" type="ORF">FOMPIDRAFT_95683</name>
</gene>
<dbReference type="Proteomes" id="UP000015241">
    <property type="component" value="Unassembled WGS sequence"/>
</dbReference>
<feature type="compositionally biased region" description="Low complexity" evidence="1">
    <location>
        <begin position="966"/>
        <end position="980"/>
    </location>
</feature>
<dbReference type="InParanoid" id="S8ED59"/>
<feature type="region of interest" description="Disordered" evidence="1">
    <location>
        <begin position="705"/>
        <end position="728"/>
    </location>
</feature>
<dbReference type="EMBL" id="KE504135">
    <property type="protein sequence ID" value="EPT02553.1"/>
    <property type="molecule type" value="Genomic_DNA"/>
</dbReference>
<feature type="region of interest" description="Disordered" evidence="1">
    <location>
        <begin position="59"/>
        <end position="82"/>
    </location>
</feature>
<dbReference type="STRING" id="743788.S8ED59"/>
<feature type="region of interest" description="Disordered" evidence="1">
    <location>
        <begin position="98"/>
        <end position="305"/>
    </location>
</feature>
<feature type="compositionally biased region" description="Acidic residues" evidence="1">
    <location>
        <begin position="104"/>
        <end position="124"/>
    </location>
</feature>
<dbReference type="OrthoDB" id="2804229at2759"/>
<feature type="non-terminal residue" evidence="2">
    <location>
        <position position="1052"/>
    </location>
</feature>
<organism evidence="2 3">
    <name type="scientific">Fomitopsis schrenkii</name>
    <name type="common">Brown rot fungus</name>
    <dbReference type="NCBI Taxonomy" id="2126942"/>
    <lineage>
        <taxon>Eukaryota</taxon>
        <taxon>Fungi</taxon>
        <taxon>Dikarya</taxon>
        <taxon>Basidiomycota</taxon>
        <taxon>Agaricomycotina</taxon>
        <taxon>Agaricomycetes</taxon>
        <taxon>Polyporales</taxon>
        <taxon>Fomitopsis</taxon>
    </lineage>
</organism>
<feature type="compositionally biased region" description="Basic and acidic residues" evidence="1">
    <location>
        <begin position="708"/>
        <end position="720"/>
    </location>
</feature>
<reference evidence="2 3" key="1">
    <citation type="journal article" date="2012" name="Science">
        <title>The Paleozoic origin of enzymatic lignin decomposition reconstructed from 31 fungal genomes.</title>
        <authorList>
            <person name="Floudas D."/>
            <person name="Binder M."/>
            <person name="Riley R."/>
            <person name="Barry K."/>
            <person name="Blanchette R.A."/>
            <person name="Henrissat B."/>
            <person name="Martinez A.T."/>
            <person name="Otillar R."/>
            <person name="Spatafora J.W."/>
            <person name="Yadav J.S."/>
            <person name="Aerts A."/>
            <person name="Benoit I."/>
            <person name="Boyd A."/>
            <person name="Carlson A."/>
            <person name="Copeland A."/>
            <person name="Coutinho P.M."/>
            <person name="de Vries R.P."/>
            <person name="Ferreira P."/>
            <person name="Findley K."/>
            <person name="Foster B."/>
            <person name="Gaskell J."/>
            <person name="Glotzer D."/>
            <person name="Gorecki P."/>
            <person name="Heitman J."/>
            <person name="Hesse C."/>
            <person name="Hori C."/>
            <person name="Igarashi K."/>
            <person name="Jurgens J.A."/>
            <person name="Kallen N."/>
            <person name="Kersten P."/>
            <person name="Kohler A."/>
            <person name="Kuees U."/>
            <person name="Kumar T.K.A."/>
            <person name="Kuo A."/>
            <person name="LaButti K."/>
            <person name="Larrondo L.F."/>
            <person name="Lindquist E."/>
            <person name="Ling A."/>
            <person name="Lombard V."/>
            <person name="Lucas S."/>
            <person name="Lundell T."/>
            <person name="Martin R."/>
            <person name="McLaughlin D.J."/>
            <person name="Morgenstern I."/>
            <person name="Morin E."/>
            <person name="Murat C."/>
            <person name="Nagy L.G."/>
            <person name="Nolan M."/>
            <person name="Ohm R.A."/>
            <person name="Patyshakuliyeva A."/>
            <person name="Rokas A."/>
            <person name="Ruiz-Duenas F.J."/>
            <person name="Sabat G."/>
            <person name="Salamov A."/>
            <person name="Samejima M."/>
            <person name="Schmutz J."/>
            <person name="Slot J.C."/>
            <person name="St John F."/>
            <person name="Stenlid J."/>
            <person name="Sun H."/>
            <person name="Sun S."/>
            <person name="Syed K."/>
            <person name="Tsang A."/>
            <person name="Wiebenga A."/>
            <person name="Young D."/>
            <person name="Pisabarro A."/>
            <person name="Eastwood D.C."/>
            <person name="Martin F."/>
            <person name="Cullen D."/>
            <person name="Grigoriev I.V."/>
            <person name="Hibbett D.S."/>
        </authorList>
    </citation>
    <scope>NUCLEOTIDE SEQUENCE</scope>
    <source>
        <strain evidence="3">FP-58527</strain>
    </source>
</reference>
<feature type="compositionally biased region" description="Low complexity" evidence="1">
    <location>
        <begin position="905"/>
        <end position="917"/>
    </location>
</feature>
<feature type="compositionally biased region" description="Basic and acidic residues" evidence="1">
    <location>
        <begin position="59"/>
        <end position="77"/>
    </location>
</feature>
<feature type="region of interest" description="Disordered" evidence="1">
    <location>
        <begin position="747"/>
        <end position="773"/>
    </location>
</feature>
<evidence type="ECO:0000313" key="3">
    <source>
        <dbReference type="Proteomes" id="UP000015241"/>
    </source>
</evidence>
<feature type="compositionally biased region" description="Acidic residues" evidence="1">
    <location>
        <begin position="1018"/>
        <end position="1035"/>
    </location>
</feature>
<feature type="compositionally biased region" description="Basic and acidic residues" evidence="1">
    <location>
        <begin position="945"/>
        <end position="955"/>
    </location>
</feature>
<feature type="region of interest" description="Disordered" evidence="1">
    <location>
        <begin position="1"/>
        <end position="26"/>
    </location>
</feature>
<feature type="compositionally biased region" description="Basic and acidic residues" evidence="1">
    <location>
        <begin position="1043"/>
        <end position="1052"/>
    </location>
</feature>
<name>S8ED59_FOMSC</name>
<protein>
    <submittedName>
        <fullName evidence="2">Uncharacterized protein</fullName>
    </submittedName>
</protein>
<feature type="compositionally biased region" description="Acidic residues" evidence="1">
    <location>
        <begin position="164"/>
        <end position="198"/>
    </location>
</feature>
<sequence>MPSPYATPRYPGAPYSTPASQSASRKVPRAPIINPFEQFPESEFQSWIGDITGAIKAALGRDDPGARTTRAPERVEHEEETLEDSFADIMARRAAKGKERAVEVGDEEQPIVIGSDDEEEQESEEVARAIAVEDEDQDSGLEEDGEQPGAEAEVVAQVYGQANEDAEGEEYSDQSGDEDEDGDGDEDEAEDEDDEEEAPAPVAPSAEVIDLLSDDEEEEVEPVHQACHEEETADAEESEAHSDEEYEAAVAKLEHRLYAPYEDEKDEPDDDEDDDGKREDEDEDAVSTQPAPAVSETPEPPYTGFVEEDAAEHDASAIASQDQLEQEVVIADPWEGPNTFAEDYYSGGDLLPQARDAPNAHILPTEEEDDEVVEVAGPTSGGEPIEPAGLLVTTEEAQEVQLPDPWSGPRLYAEDYYSGGDLRESDLRTRLPSPSYLTPAEEELTDFLTPDAGTPEGVPHRTDGHDESAEVRSGEHQYSLVEELYADVANDISTSGGLDAGAAIEQDEDAEEDQPLSGLSDSPSPPKFTSHVDWNWPPAFPAGRLASRAGHLQSPGMREIVEISDDEVDSPAMSIAPLPADQSEALPVGATQAVDETTTVLSQACYGPFEAHLQDLTRSDVDTPEVPSQHDDQQSVEDLYADLDAFITSGQEQILENERSGAMSSEEADAFLRDFLTGPSSEDLDVTESTVDVVVAETLLETSVPPADPHEVAGHGEHSNIDGTTPGDVDSEAHLRATVEVVEYEVEEPITEGKRTAEPGDAYATSPSIDTEELSDREDSAVRLVVDIREYAVSEPDSHFAADADTLDLEDYDVPAEGAVAAAEDVVEYIDLSAQADDPADIIEAPVAEEADVPVVQVESVHHERELEPGVPMPVAADPTVPDPTSVAPSPKESVPVTPVEVDASTSRSSSVSGSVSSRRRSPSGLFTPLTAENSRPPSPNLRSSDLDTHYESPLKHAVTAEQLADEAASASSASIDDASVQPENDHDSVLSTQSLAQSSVAPTEDLDDSQPAIESVDATELDELNLEYPSDTEEPAVISAEDSPRTGEEVV</sequence>
<feature type="region of interest" description="Disordered" evidence="1">
    <location>
        <begin position="857"/>
        <end position="1052"/>
    </location>
</feature>
<accession>S8ED59</accession>
<evidence type="ECO:0000256" key="1">
    <source>
        <dbReference type="SAM" id="MobiDB-lite"/>
    </source>
</evidence>
<feature type="compositionally biased region" description="Acidic residues" evidence="1">
    <location>
        <begin position="132"/>
        <end position="146"/>
    </location>
</feature>
<feature type="region of interest" description="Disordered" evidence="1">
    <location>
        <begin position="415"/>
        <end position="476"/>
    </location>
</feature>
<feature type="region of interest" description="Disordered" evidence="1">
    <location>
        <begin position="492"/>
        <end position="534"/>
    </location>
</feature>
<evidence type="ECO:0000313" key="2">
    <source>
        <dbReference type="EMBL" id="EPT02553.1"/>
    </source>
</evidence>
<feature type="compositionally biased region" description="Basic and acidic residues" evidence="1">
    <location>
        <begin position="458"/>
        <end position="475"/>
    </location>
</feature>
<feature type="compositionally biased region" description="Polar residues" evidence="1">
    <location>
        <begin position="990"/>
        <end position="1002"/>
    </location>
</feature>
<dbReference type="eggNOG" id="ENOG502SF06">
    <property type="taxonomic scope" value="Eukaryota"/>
</dbReference>
<dbReference type="AlphaFoldDB" id="S8ED59"/>
<keyword evidence="3" id="KW-1185">Reference proteome</keyword>
<feature type="region of interest" description="Disordered" evidence="1">
    <location>
        <begin position="363"/>
        <end position="387"/>
    </location>
</feature>
<proteinExistence type="predicted"/>
<feature type="compositionally biased region" description="Acidic residues" evidence="1">
    <location>
        <begin position="505"/>
        <end position="514"/>
    </location>
</feature>
<feature type="compositionally biased region" description="Acidic residues" evidence="1">
    <location>
        <begin position="261"/>
        <end position="285"/>
    </location>
</feature>